<feature type="transmembrane region" description="Helical" evidence="8">
    <location>
        <begin position="12"/>
        <end position="29"/>
    </location>
</feature>
<gene>
    <name evidence="9" type="ORF">EKE94_17550</name>
</gene>
<feature type="transmembrane region" description="Helical" evidence="8">
    <location>
        <begin position="122"/>
        <end position="144"/>
    </location>
</feature>
<dbReference type="PANTHER" id="PTHR36838:SF1">
    <property type="entry name" value="SLR1864 PROTEIN"/>
    <property type="match status" value="1"/>
</dbReference>
<dbReference type="GO" id="GO:0005886">
    <property type="term" value="C:plasma membrane"/>
    <property type="evidence" value="ECO:0007669"/>
    <property type="project" value="UniProtKB-SubCell"/>
</dbReference>
<feature type="transmembrane region" description="Helical" evidence="8">
    <location>
        <begin position="95"/>
        <end position="116"/>
    </location>
</feature>
<comment type="subcellular location">
    <subcellularLocation>
        <location evidence="1">Cell membrane</location>
        <topology evidence="1">Multi-pass membrane protein</topology>
    </subcellularLocation>
</comment>
<evidence type="ECO:0000256" key="3">
    <source>
        <dbReference type="ARBA" id="ARBA00022448"/>
    </source>
</evidence>
<keyword evidence="4" id="KW-1003">Cell membrane</keyword>
<evidence type="ECO:0000313" key="10">
    <source>
        <dbReference type="Proteomes" id="UP000285908"/>
    </source>
</evidence>
<evidence type="ECO:0000256" key="2">
    <source>
        <dbReference type="ARBA" id="ARBA00010145"/>
    </source>
</evidence>
<evidence type="ECO:0000256" key="6">
    <source>
        <dbReference type="ARBA" id="ARBA00022989"/>
    </source>
</evidence>
<comment type="caution">
    <text evidence="9">The sequence shown here is derived from an EMBL/GenBank/DDBJ whole genome shotgun (WGS) entry which is preliminary data.</text>
</comment>
<accession>A0A438ADC1</accession>
<keyword evidence="5 8" id="KW-0812">Transmembrane</keyword>
<evidence type="ECO:0000256" key="8">
    <source>
        <dbReference type="SAM" id="Phobius"/>
    </source>
</evidence>
<keyword evidence="7 8" id="KW-0472">Membrane</keyword>
<dbReference type="PANTHER" id="PTHR36838">
    <property type="entry name" value="AUXIN EFFLUX CARRIER FAMILY PROTEIN"/>
    <property type="match status" value="1"/>
</dbReference>
<dbReference type="Gene3D" id="1.20.1530.20">
    <property type="match status" value="1"/>
</dbReference>
<sequence>MNLVLTVAEVTAPVFLIAMTGFLWVRLGFEYRTEFVTRIAMTVSLPCLVFVTLMQTEIDPSALTVVSAAAVASYAAVTLLMWALAALLRLELRTWLAPLIFGNTGNLGLPLALFAFGPEGLGYAVVIFAIMAVYSFTFGIWIVSGGGSVLKLLREPLLAATLLGALFLWQGWQTPAFLTNTLDLLGQIAIPMMLLTLGVAVARLHPAGLGRAAAVSVVKLAVCTLVAACAARVFNLPPVAFAVLVVQLATPVGVTSYLLAQKYGADSQSVAGLVVASTLISVAGLPLILAFVL</sequence>
<feature type="transmembrane region" description="Helical" evidence="8">
    <location>
        <begin position="214"/>
        <end position="234"/>
    </location>
</feature>
<evidence type="ECO:0000256" key="7">
    <source>
        <dbReference type="ARBA" id="ARBA00023136"/>
    </source>
</evidence>
<evidence type="ECO:0000256" key="4">
    <source>
        <dbReference type="ARBA" id="ARBA00022475"/>
    </source>
</evidence>
<evidence type="ECO:0000256" key="1">
    <source>
        <dbReference type="ARBA" id="ARBA00004651"/>
    </source>
</evidence>
<dbReference type="OrthoDB" id="3238001at2"/>
<dbReference type="RefSeq" id="WP_127907942.1">
    <property type="nucleotide sequence ID" value="NZ_RQXX01000009.1"/>
</dbReference>
<evidence type="ECO:0000256" key="5">
    <source>
        <dbReference type="ARBA" id="ARBA00022692"/>
    </source>
</evidence>
<feature type="transmembrane region" description="Helical" evidence="8">
    <location>
        <begin position="240"/>
        <end position="260"/>
    </location>
</feature>
<dbReference type="Pfam" id="PF03547">
    <property type="entry name" value="Mem_trans"/>
    <property type="match status" value="2"/>
</dbReference>
<reference evidence="9 10" key="1">
    <citation type="submission" date="2018-11" db="EMBL/GenBank/DDBJ databases">
        <title>Mesobaculum littorinae gen. nov., sp. nov., isolated from Littorina scabra that represents a novel genus of the order Rhodobacteraceae.</title>
        <authorList>
            <person name="Li F."/>
        </authorList>
    </citation>
    <scope>NUCLEOTIDE SEQUENCE [LARGE SCALE GENOMIC DNA]</scope>
    <source>
        <strain evidence="9 10">M0103</strain>
    </source>
</reference>
<feature type="transmembrane region" description="Helical" evidence="8">
    <location>
        <begin position="156"/>
        <end position="172"/>
    </location>
</feature>
<keyword evidence="10" id="KW-1185">Reference proteome</keyword>
<name>A0A438ADC1_9RHOB</name>
<protein>
    <submittedName>
        <fullName evidence="9">AEC family transporter</fullName>
    </submittedName>
</protein>
<proteinExistence type="inferred from homology"/>
<feature type="transmembrane region" description="Helical" evidence="8">
    <location>
        <begin position="62"/>
        <end position="88"/>
    </location>
</feature>
<comment type="similarity">
    <text evidence="2">Belongs to the auxin efflux carrier (TC 2.A.69) family.</text>
</comment>
<dbReference type="GO" id="GO:0055085">
    <property type="term" value="P:transmembrane transport"/>
    <property type="evidence" value="ECO:0007669"/>
    <property type="project" value="InterPro"/>
</dbReference>
<dbReference type="InterPro" id="IPR004776">
    <property type="entry name" value="Mem_transp_PIN-like"/>
</dbReference>
<dbReference type="AlphaFoldDB" id="A0A438ADC1"/>
<keyword evidence="3" id="KW-0813">Transport</keyword>
<evidence type="ECO:0000313" key="9">
    <source>
        <dbReference type="EMBL" id="RVV96684.1"/>
    </source>
</evidence>
<organism evidence="9 10">
    <name type="scientific">Mesobaculum littorinae</name>
    <dbReference type="NCBI Taxonomy" id="2486419"/>
    <lineage>
        <taxon>Bacteria</taxon>
        <taxon>Pseudomonadati</taxon>
        <taxon>Pseudomonadota</taxon>
        <taxon>Alphaproteobacteria</taxon>
        <taxon>Rhodobacterales</taxon>
        <taxon>Roseobacteraceae</taxon>
        <taxon>Mesobaculum</taxon>
    </lineage>
</organism>
<feature type="transmembrane region" description="Helical" evidence="8">
    <location>
        <begin position="272"/>
        <end position="292"/>
    </location>
</feature>
<dbReference type="Proteomes" id="UP000285908">
    <property type="component" value="Unassembled WGS sequence"/>
</dbReference>
<feature type="transmembrane region" description="Helical" evidence="8">
    <location>
        <begin position="36"/>
        <end position="56"/>
    </location>
</feature>
<dbReference type="InterPro" id="IPR038770">
    <property type="entry name" value="Na+/solute_symporter_sf"/>
</dbReference>
<dbReference type="EMBL" id="RQXX01000009">
    <property type="protein sequence ID" value="RVV96684.1"/>
    <property type="molecule type" value="Genomic_DNA"/>
</dbReference>
<keyword evidence="6 8" id="KW-1133">Transmembrane helix</keyword>
<feature type="transmembrane region" description="Helical" evidence="8">
    <location>
        <begin position="184"/>
        <end position="202"/>
    </location>
</feature>